<name>A0A0P1ADM8_PLAHL</name>
<evidence type="ECO:0008006" key="3">
    <source>
        <dbReference type="Google" id="ProtNLM"/>
    </source>
</evidence>
<keyword evidence="2" id="KW-1185">Reference proteome</keyword>
<dbReference type="GO" id="GO:0005634">
    <property type="term" value="C:nucleus"/>
    <property type="evidence" value="ECO:0007669"/>
    <property type="project" value="TreeGrafter"/>
</dbReference>
<dbReference type="GO" id="GO:0006357">
    <property type="term" value="P:regulation of transcription by RNA polymerase II"/>
    <property type="evidence" value="ECO:0007669"/>
    <property type="project" value="TreeGrafter"/>
</dbReference>
<protein>
    <recommendedName>
        <fullName evidence="3">BED-type domain-containing protein</fullName>
    </recommendedName>
</protein>
<dbReference type="PANTHER" id="PTHR34396">
    <property type="entry name" value="OS03G0264950 PROTEIN-RELATED"/>
    <property type="match status" value="1"/>
</dbReference>
<dbReference type="RefSeq" id="XP_024575277.1">
    <property type="nucleotide sequence ID" value="XM_024724396.1"/>
</dbReference>
<evidence type="ECO:0000313" key="1">
    <source>
        <dbReference type="EMBL" id="CEG38908.1"/>
    </source>
</evidence>
<reference evidence="2" key="1">
    <citation type="submission" date="2014-09" db="EMBL/GenBank/DDBJ databases">
        <authorList>
            <person name="Sharma Rahul"/>
            <person name="Thines Marco"/>
        </authorList>
    </citation>
    <scope>NUCLEOTIDE SEQUENCE [LARGE SCALE GENOMIC DNA]</scope>
</reference>
<accession>A0A0P1ADM8</accession>
<dbReference type="Proteomes" id="UP000054928">
    <property type="component" value="Unassembled WGS sequence"/>
</dbReference>
<sequence>MGRGCALDEWTHFQKLPDEGKVPNSFYWYVLCRHCVAGYERKQLLDAPIKLTGRRSAMRAHLKICPIYAKQSKIDQEAIVADKRVNIAAESIAAGDTTTMTTMAVTMVGEKRKRKADEKTHESRGGRVKLCMMEEWKHFTRLQEEGYIGKSNFFYAVCVHCRRAYEEAKEEEKTLLVPEKIVGRREKMRKHLSVCPNYKGDLPPLEHQLYIRGSGSAVLSTLAAGYASCLGTTIESSFSSARDSLVSGAGQVSTTAMMWSSRLALDEWHFFTRLERKRNSAYYYARCNFCQHAYESAPANLKTSLEPAIVMGRKSNMHTHLSKCRHVPKNDTLVMAKIHAARHNLKLGDLTASTTAISLESSEAKPVDKYVISSSLDSLSIQCALLQFVSEHHLPFEWVESGSAKQLFRALMPKSHAMMKLIPSAIDLRSRVLNGVYNSMLQSEMLKLQEVIPHEVTESAFSADAVDMLTVEPSGSWPLMMHCILNSCHQTINMQSLAFDGVITNGRAFVPLSFIQAQQPESDIKSDLAHSHELKVARWLDKHIRLCIDSSKLVIAALSLPYNAITQRAVRVLHTTSLRSHTVFLFDIDGMLRYPLLKLLATTEMLAAVSSLIELWQLEAIRSRVMKRLSELDDEARTDPFRNWESCASLIQVLLDEKTFGTIMKDGATSVKKVIEHALKRSPLERLYNLLHVFLNIFSRCRAGMPLTETLNQLNALFTAAEGFSTVQLALEVVWEQMEQPLYVLAHVLNPQLRSRDLKTSDMTKISNLTDFSVSYFESFFGRKPKCLRGEVSAYLHTSQRVFKNDFVAEFSAVDDYFRYLGGNHASLSLLMTVLHSFTSISRGSRFFQQDTDEIVDSIYTPNEHHKLSYLNRQWGIASNNILNPKRAAYSRSTTHNDHSGTAMLNAEAVVIEWKGALESKLRVRGVAFSHLDDKHDSIDDMSMANNGAQHGVAVPDRGDCDRLGTFKQDDELVCPLATVRTEYMMKVPLKDLFKTAEATI</sequence>
<dbReference type="InterPro" id="IPR053031">
    <property type="entry name" value="Cuticle_assoc_protein"/>
</dbReference>
<dbReference type="PANTHER" id="PTHR34396:SF25">
    <property type="entry name" value="BOUNDARY ELEMENT ASSOCIATED FACTOR"/>
    <property type="match status" value="1"/>
</dbReference>
<dbReference type="OMA" id="LEVVWEQ"/>
<proteinExistence type="predicted"/>
<dbReference type="GO" id="GO:1990837">
    <property type="term" value="F:sequence-specific double-stranded DNA binding"/>
    <property type="evidence" value="ECO:0007669"/>
    <property type="project" value="TreeGrafter"/>
</dbReference>
<dbReference type="AlphaFoldDB" id="A0A0P1ADM8"/>
<evidence type="ECO:0000313" key="2">
    <source>
        <dbReference type="Proteomes" id="UP000054928"/>
    </source>
</evidence>
<dbReference type="EMBL" id="CCYD01000322">
    <property type="protein sequence ID" value="CEG38908.1"/>
    <property type="molecule type" value="Genomic_DNA"/>
</dbReference>
<dbReference type="GeneID" id="36404009"/>
<dbReference type="OrthoDB" id="75107at2759"/>
<organism evidence="1 2">
    <name type="scientific">Plasmopara halstedii</name>
    <name type="common">Downy mildew of sunflower</name>
    <dbReference type="NCBI Taxonomy" id="4781"/>
    <lineage>
        <taxon>Eukaryota</taxon>
        <taxon>Sar</taxon>
        <taxon>Stramenopiles</taxon>
        <taxon>Oomycota</taxon>
        <taxon>Peronosporomycetes</taxon>
        <taxon>Peronosporales</taxon>
        <taxon>Peronosporaceae</taxon>
        <taxon>Plasmopara</taxon>
    </lineage>
</organism>